<dbReference type="GO" id="GO:0051537">
    <property type="term" value="F:2 iron, 2 sulfur cluster binding"/>
    <property type="evidence" value="ECO:0007669"/>
    <property type="project" value="UniProtKB-KW"/>
</dbReference>
<reference evidence="6 7" key="1">
    <citation type="submission" date="2019-06" db="EMBL/GenBank/DDBJ databases">
        <title>Sequencing the genomes of 1000 actinobacteria strains.</title>
        <authorList>
            <person name="Klenk H.-P."/>
        </authorList>
    </citation>
    <scope>NUCLEOTIDE SEQUENCE [LARGE SCALE GENOMIC DNA]</scope>
    <source>
        <strain evidence="6 7">DSM 25218</strain>
    </source>
</reference>
<dbReference type="InterPro" id="IPR017938">
    <property type="entry name" value="Riboflavin_synthase-like_b-brl"/>
</dbReference>
<keyword evidence="2" id="KW-0479">Metal-binding</keyword>
<keyword evidence="2" id="KW-0408">Iron</keyword>
<dbReference type="RefSeq" id="WP_141780271.1">
    <property type="nucleotide sequence ID" value="NZ_VFOV01000001.1"/>
</dbReference>
<dbReference type="Proteomes" id="UP000320209">
    <property type="component" value="Unassembled WGS sequence"/>
</dbReference>
<dbReference type="PROSITE" id="PS51384">
    <property type="entry name" value="FAD_FR"/>
    <property type="match status" value="1"/>
</dbReference>
<dbReference type="Gene3D" id="3.10.20.30">
    <property type="match status" value="1"/>
</dbReference>
<proteinExistence type="predicted"/>
<evidence type="ECO:0000256" key="1">
    <source>
        <dbReference type="ARBA" id="ARBA00001974"/>
    </source>
</evidence>
<protein>
    <submittedName>
        <fullName evidence="6">CDP-4-dehydro-6-deoxyglucose reductase/3-phenylpropionate/trans-cinnamate dioxygenase ferredoxin reductase subunit</fullName>
    </submittedName>
</protein>
<keyword evidence="2" id="KW-0001">2Fe-2S</keyword>
<evidence type="ECO:0000313" key="7">
    <source>
        <dbReference type="Proteomes" id="UP000320209"/>
    </source>
</evidence>
<name>A0A543A6V5_9ACTN</name>
<evidence type="ECO:0000256" key="3">
    <source>
        <dbReference type="ARBA" id="ARBA00023014"/>
    </source>
</evidence>
<feature type="domain" description="2Fe-2S ferredoxin-type" evidence="4">
    <location>
        <begin position="3"/>
        <end position="88"/>
    </location>
</feature>
<dbReference type="EMBL" id="VFOV01000001">
    <property type="protein sequence ID" value="TQL68250.1"/>
    <property type="molecule type" value="Genomic_DNA"/>
</dbReference>
<dbReference type="InterPro" id="IPR039261">
    <property type="entry name" value="FNR_nucleotide-bd"/>
</dbReference>
<dbReference type="PROSITE" id="PS51085">
    <property type="entry name" value="2FE2S_FER_2"/>
    <property type="match status" value="1"/>
</dbReference>
<dbReference type="InterPro" id="IPR001433">
    <property type="entry name" value="OxRdtase_FAD/NAD-bd"/>
</dbReference>
<dbReference type="SUPFAM" id="SSF52343">
    <property type="entry name" value="Ferredoxin reductase-like, C-terminal NADP-linked domain"/>
    <property type="match status" value="1"/>
</dbReference>
<dbReference type="OrthoDB" id="9796486at2"/>
<dbReference type="InterPro" id="IPR012675">
    <property type="entry name" value="Beta-grasp_dom_sf"/>
</dbReference>
<evidence type="ECO:0000313" key="6">
    <source>
        <dbReference type="EMBL" id="TQL68250.1"/>
    </source>
</evidence>
<dbReference type="Pfam" id="PF00970">
    <property type="entry name" value="FAD_binding_6"/>
    <property type="match status" value="1"/>
</dbReference>
<dbReference type="CDD" id="cd06189">
    <property type="entry name" value="flavin_oxioreductase"/>
    <property type="match status" value="1"/>
</dbReference>
<dbReference type="Pfam" id="PF00175">
    <property type="entry name" value="NAD_binding_1"/>
    <property type="match status" value="1"/>
</dbReference>
<dbReference type="PROSITE" id="PS00197">
    <property type="entry name" value="2FE2S_FER_1"/>
    <property type="match status" value="1"/>
</dbReference>
<dbReference type="SUPFAM" id="SSF63380">
    <property type="entry name" value="Riboflavin synthase domain-like"/>
    <property type="match status" value="1"/>
</dbReference>
<keyword evidence="3" id="KW-0411">Iron-sulfur</keyword>
<dbReference type="Gene3D" id="2.40.30.10">
    <property type="entry name" value="Translation factors"/>
    <property type="match status" value="1"/>
</dbReference>
<dbReference type="GO" id="GO:0051213">
    <property type="term" value="F:dioxygenase activity"/>
    <property type="evidence" value="ECO:0007669"/>
    <property type="project" value="UniProtKB-KW"/>
</dbReference>
<evidence type="ECO:0000259" key="4">
    <source>
        <dbReference type="PROSITE" id="PS51085"/>
    </source>
</evidence>
<dbReference type="AlphaFoldDB" id="A0A543A6V5"/>
<comment type="caution">
    <text evidence="6">The sequence shown here is derived from an EMBL/GenBank/DDBJ whole genome shotgun (WGS) entry which is preliminary data.</text>
</comment>
<dbReference type="Pfam" id="PF00111">
    <property type="entry name" value="Fer2"/>
    <property type="match status" value="1"/>
</dbReference>
<dbReference type="InterPro" id="IPR001041">
    <property type="entry name" value="2Fe-2S_ferredoxin-type"/>
</dbReference>
<dbReference type="PANTHER" id="PTHR47354">
    <property type="entry name" value="NADH OXIDOREDUCTASE HCR"/>
    <property type="match status" value="1"/>
</dbReference>
<sequence length="334" mass="36340">MTHTISVADTDISFTAEEGQSILDAAETAGWAIPYSCRKGVCATCEGTLNAGSLDTPNQGVVCGPADKVQFCRAKPTGDVEITPRRIQESTPPVRKRLTTAVFKIKPATDGITILDLRYPIGRRTPFKAGQFVNIILPDGDTRPYSMANSPQHNDALQLHIRHEPGGAFSDKILSYLGFHDEVEIEAPFGEFHVADGDSPIILLATGTGFAPMRSIILDHIARRLTRPIHLYWGGRTAADLYDTDMVGTLTQRYEWLTFTPVVSRPDSSWTGATGWVQDALLADYPDLDQHDVYACGSEAMTIAAVNALITERSFNPERFHADAFVSSGAANAS</sequence>
<dbReference type="PRINTS" id="PR00410">
    <property type="entry name" value="PHEHYDRXLASE"/>
</dbReference>
<keyword evidence="6" id="KW-0560">Oxidoreductase</keyword>
<dbReference type="InterPro" id="IPR006058">
    <property type="entry name" value="2Fe2S_fd_BS"/>
</dbReference>
<dbReference type="PANTHER" id="PTHR47354:SF5">
    <property type="entry name" value="PROTEIN RFBI"/>
    <property type="match status" value="1"/>
</dbReference>
<keyword evidence="6" id="KW-0223">Dioxygenase</keyword>
<organism evidence="6 7">
    <name type="scientific">Nocardioides albertanoniae</name>
    <dbReference type="NCBI Taxonomy" id="1175486"/>
    <lineage>
        <taxon>Bacteria</taxon>
        <taxon>Bacillati</taxon>
        <taxon>Actinomycetota</taxon>
        <taxon>Actinomycetes</taxon>
        <taxon>Propionibacteriales</taxon>
        <taxon>Nocardioidaceae</taxon>
        <taxon>Nocardioides</taxon>
    </lineage>
</organism>
<dbReference type="CDD" id="cd00207">
    <property type="entry name" value="fer2"/>
    <property type="match status" value="1"/>
</dbReference>
<dbReference type="InterPro" id="IPR050415">
    <property type="entry name" value="MRET"/>
</dbReference>
<comment type="cofactor">
    <cofactor evidence="1">
        <name>FAD</name>
        <dbReference type="ChEBI" id="CHEBI:57692"/>
    </cofactor>
</comment>
<dbReference type="SUPFAM" id="SSF54292">
    <property type="entry name" value="2Fe-2S ferredoxin-like"/>
    <property type="match status" value="1"/>
</dbReference>
<accession>A0A543A6V5</accession>
<dbReference type="InterPro" id="IPR017927">
    <property type="entry name" value="FAD-bd_FR_type"/>
</dbReference>
<feature type="domain" description="FAD-binding FR-type" evidence="5">
    <location>
        <begin position="95"/>
        <end position="195"/>
    </location>
</feature>
<dbReference type="InterPro" id="IPR008333">
    <property type="entry name" value="Cbr1-like_FAD-bd_dom"/>
</dbReference>
<evidence type="ECO:0000256" key="2">
    <source>
        <dbReference type="ARBA" id="ARBA00022714"/>
    </source>
</evidence>
<gene>
    <name evidence="6" type="ORF">FB381_2139</name>
</gene>
<evidence type="ECO:0000259" key="5">
    <source>
        <dbReference type="PROSITE" id="PS51384"/>
    </source>
</evidence>
<dbReference type="InterPro" id="IPR036010">
    <property type="entry name" value="2Fe-2S_ferredoxin-like_sf"/>
</dbReference>
<keyword evidence="7" id="KW-1185">Reference proteome</keyword>
<dbReference type="Gene3D" id="3.40.50.80">
    <property type="entry name" value="Nucleotide-binding domain of ferredoxin-NADP reductase (FNR) module"/>
    <property type="match status" value="1"/>
</dbReference>